<evidence type="ECO:0000259" key="2">
    <source>
        <dbReference type="Pfam" id="PF20611"/>
    </source>
</evidence>
<keyword evidence="4" id="KW-1185">Reference proteome</keyword>
<proteinExistence type="predicted"/>
<gene>
    <name evidence="3" type="ORF">IAG42_24830</name>
</gene>
<evidence type="ECO:0000313" key="3">
    <source>
        <dbReference type="EMBL" id="QNS06490.1"/>
    </source>
</evidence>
<dbReference type="KEGG" id="sxn:IAG42_24830"/>
<sequence>MNVSEQHPSRAGRRGRRTTRRIATATAIALVLGVTSGTGSRADEALDAVTLTYDCPLPGSSNGSTRVTARVRTDLPADASAGVPIDPGQVTVDTTAPFDDLAGLLPEGTTALASEAELAVQVRHNGETADATWSRLAAQSLVPGEGEDLRLTHLGQASTITVGSPGDVTLSAGELRLSISPVGEADKGVGEPVVLTCSPAEGQDGTLATVPVSGEDSSDTAGADTGAPSGREGRGGLSVAPEADETTPGAPETCPDVTIEGEPDPTYALPPLPGTELQDVTHGASRRVCTYAAGLAAVRKQNGSMIINDPSRRPTLMSMIVAKNSYTSKSTPGNGFYNRQDSIGQIDLPDAESTFLTFDFTPVTARVSFDTGPVTATTGTRGRSPNKEVWAAISFDQSLRLHDVSVNGTPLDVGPNCRSKAPFRVVLEGTFGPNGTQGTYTNVLLGGLLTSKNYPVDIPPFSGCGSQGEDLDALFTAAISGPGNLIAMNQATVCIPDFPAGRNGCPPAAAALPALTLPTL</sequence>
<name>A0A7H1BCN5_9ACTN</name>
<dbReference type="InterPro" id="IPR046542">
    <property type="entry name" value="DUF6801"/>
</dbReference>
<evidence type="ECO:0000256" key="1">
    <source>
        <dbReference type="SAM" id="MobiDB-lite"/>
    </source>
</evidence>
<evidence type="ECO:0000313" key="4">
    <source>
        <dbReference type="Proteomes" id="UP000516428"/>
    </source>
</evidence>
<organism evidence="3 4">
    <name type="scientific">Streptomyces xanthii</name>
    <dbReference type="NCBI Taxonomy" id="2768069"/>
    <lineage>
        <taxon>Bacteria</taxon>
        <taxon>Bacillati</taxon>
        <taxon>Actinomycetota</taxon>
        <taxon>Actinomycetes</taxon>
        <taxon>Kitasatosporales</taxon>
        <taxon>Streptomycetaceae</taxon>
        <taxon>Streptomyces</taxon>
    </lineage>
</organism>
<feature type="domain" description="DUF6801" evidence="2">
    <location>
        <begin position="52"/>
        <end position="208"/>
    </location>
</feature>
<dbReference type="AlphaFoldDB" id="A0A7H1BCN5"/>
<dbReference type="Proteomes" id="UP000516428">
    <property type="component" value="Chromosome"/>
</dbReference>
<accession>A0A7H1BCN5</accession>
<reference evidence="3 4" key="1">
    <citation type="submission" date="2020-09" db="EMBL/GenBank/DDBJ databases">
        <title>A novel species.</title>
        <authorList>
            <person name="Gao J."/>
        </authorList>
    </citation>
    <scope>NUCLEOTIDE SEQUENCE [LARGE SCALE GENOMIC DNA]</scope>
    <source>
        <strain evidence="3 4">CRXT-Y-14</strain>
    </source>
</reference>
<protein>
    <recommendedName>
        <fullName evidence="2">DUF6801 domain-containing protein</fullName>
    </recommendedName>
</protein>
<feature type="region of interest" description="Disordered" evidence="1">
    <location>
        <begin position="199"/>
        <end position="281"/>
    </location>
</feature>
<dbReference type="RefSeq" id="WP_188339172.1">
    <property type="nucleotide sequence ID" value="NZ_CP061281.1"/>
</dbReference>
<dbReference type="EMBL" id="CP061281">
    <property type="protein sequence ID" value="QNS06490.1"/>
    <property type="molecule type" value="Genomic_DNA"/>
</dbReference>
<dbReference type="Pfam" id="PF20611">
    <property type="entry name" value="DUF6801"/>
    <property type="match status" value="1"/>
</dbReference>